<dbReference type="Proteomes" id="UP000683246">
    <property type="component" value="Chromosome"/>
</dbReference>
<evidence type="ECO:0000313" key="1">
    <source>
        <dbReference type="EMBL" id="QUI24616.1"/>
    </source>
</evidence>
<organism evidence="1 2">
    <name type="scientific">Vallitalea pronyensis</name>
    <dbReference type="NCBI Taxonomy" id="1348613"/>
    <lineage>
        <taxon>Bacteria</taxon>
        <taxon>Bacillati</taxon>
        <taxon>Bacillota</taxon>
        <taxon>Clostridia</taxon>
        <taxon>Lachnospirales</taxon>
        <taxon>Vallitaleaceae</taxon>
        <taxon>Vallitalea</taxon>
    </lineage>
</organism>
<reference evidence="1" key="1">
    <citation type="submission" date="2020-07" db="EMBL/GenBank/DDBJ databases">
        <title>Vallitalea pronyensis genome.</title>
        <authorList>
            <person name="Postec A."/>
        </authorList>
    </citation>
    <scope>NUCLEOTIDE SEQUENCE</scope>
    <source>
        <strain evidence="1">FatNI3</strain>
    </source>
</reference>
<dbReference type="AlphaFoldDB" id="A0A8J8MN61"/>
<dbReference type="KEGG" id="vpy:HZI73_20920"/>
<protein>
    <submittedName>
        <fullName evidence="1">Uncharacterized protein</fullName>
    </submittedName>
</protein>
<keyword evidence="2" id="KW-1185">Reference proteome</keyword>
<name>A0A8J8MN61_9FIRM</name>
<dbReference type="EMBL" id="CP058649">
    <property type="protein sequence ID" value="QUI24616.1"/>
    <property type="molecule type" value="Genomic_DNA"/>
</dbReference>
<evidence type="ECO:0000313" key="2">
    <source>
        <dbReference type="Proteomes" id="UP000683246"/>
    </source>
</evidence>
<gene>
    <name evidence="1" type="ORF">HZI73_20920</name>
</gene>
<sequence>MEVLHERLLYLENKVKEQQRLNKRYHKVLKERHELIQKRDQQQKKLERDMQHKEKLHKFTLENIIYTIFLLKEKKRLKEEQEAMVAKLKYDSYVKAIGSINREIDAIKHQLSTYEVLMDEYRQAVKIKEKKILLQETEEADRLSAVNNRIVTLKSQNQEMKEAYIAGEDLRFTLKKAEALIEKVQNLGFIQIRNGGILGDEQKNSIGENLGIFFDIQKLVRKYLRELGDIAEEFSEDVHIEDYLTYVHYWLDGLFEEMIAEGKLEGIMTRVEGTRWDVIDLNRQLHHKRLSIEEEILKRSKERKLIIGHQEIL</sequence>
<proteinExistence type="predicted"/>
<dbReference type="RefSeq" id="WP_212695307.1">
    <property type="nucleotide sequence ID" value="NZ_CP058649.1"/>
</dbReference>
<accession>A0A8J8MN61</accession>